<feature type="region of interest" description="Disordered" evidence="2">
    <location>
        <begin position="1"/>
        <end position="23"/>
    </location>
</feature>
<evidence type="ECO:0000313" key="4">
    <source>
        <dbReference type="EMBL" id="KAK0156876.1"/>
    </source>
</evidence>
<dbReference type="SUPFAM" id="SSF57756">
    <property type="entry name" value="Retrovirus zinc finger-like domains"/>
    <property type="match status" value="1"/>
</dbReference>
<reference evidence="4" key="2">
    <citation type="submission" date="2023-03" db="EMBL/GenBank/DDBJ databases">
        <authorList>
            <person name="Inwood S.N."/>
            <person name="Skelly J.G."/>
            <person name="Guhlin J."/>
            <person name="Harrop T.W.R."/>
            <person name="Goldson S.G."/>
            <person name="Dearden P.K."/>
        </authorList>
    </citation>
    <scope>NUCLEOTIDE SEQUENCE</scope>
    <source>
        <strain evidence="4">Irish</strain>
        <tissue evidence="4">Whole body</tissue>
    </source>
</reference>
<reference evidence="4" key="1">
    <citation type="journal article" date="2023" name="bioRxiv">
        <title>Scaffold-level genome assemblies of two parasitoid biocontrol wasps reveal the parthenogenesis mechanism and an associated novel virus.</title>
        <authorList>
            <person name="Inwood S."/>
            <person name="Skelly J."/>
            <person name="Guhlin J."/>
            <person name="Harrop T."/>
            <person name="Goldson S."/>
            <person name="Dearden P."/>
        </authorList>
    </citation>
    <scope>NUCLEOTIDE SEQUENCE</scope>
    <source>
        <strain evidence="4">Irish</strain>
        <tissue evidence="4">Whole body</tissue>
    </source>
</reference>
<evidence type="ECO:0000313" key="5">
    <source>
        <dbReference type="Proteomes" id="UP001168990"/>
    </source>
</evidence>
<dbReference type="GO" id="GO:0008270">
    <property type="term" value="F:zinc ion binding"/>
    <property type="evidence" value="ECO:0007669"/>
    <property type="project" value="UniProtKB-KW"/>
</dbReference>
<gene>
    <name evidence="4" type="ORF">PV328_012176</name>
</gene>
<dbReference type="Gene3D" id="4.10.60.10">
    <property type="entry name" value="Zinc finger, CCHC-type"/>
    <property type="match status" value="1"/>
</dbReference>
<name>A0AA39C2N7_9HYME</name>
<dbReference type="InterPro" id="IPR036875">
    <property type="entry name" value="Znf_CCHC_sf"/>
</dbReference>
<feature type="compositionally biased region" description="Polar residues" evidence="2">
    <location>
        <begin position="327"/>
        <end position="358"/>
    </location>
</feature>
<accession>A0AA39C2N7</accession>
<comment type="caution">
    <text evidence="4">The sequence shown here is derived from an EMBL/GenBank/DDBJ whole genome shotgun (WGS) entry which is preliminary data.</text>
</comment>
<evidence type="ECO:0000256" key="2">
    <source>
        <dbReference type="SAM" id="MobiDB-lite"/>
    </source>
</evidence>
<keyword evidence="1" id="KW-0862">Zinc</keyword>
<dbReference type="PANTHER" id="PTHR34222:SF100">
    <property type="entry name" value="CCHC-TYPE DOMAIN-CONTAINING PROTEIN"/>
    <property type="match status" value="1"/>
</dbReference>
<dbReference type="EMBL" id="JAQQBS010002076">
    <property type="protein sequence ID" value="KAK0156876.1"/>
    <property type="molecule type" value="Genomic_DNA"/>
</dbReference>
<dbReference type="GO" id="GO:0003676">
    <property type="term" value="F:nucleic acid binding"/>
    <property type="evidence" value="ECO:0007669"/>
    <property type="project" value="InterPro"/>
</dbReference>
<dbReference type="PANTHER" id="PTHR34222">
    <property type="entry name" value="GAG_PRE-INTEGRS DOMAIN-CONTAINING PROTEIN"/>
    <property type="match status" value="1"/>
</dbReference>
<keyword evidence="5" id="KW-1185">Reference proteome</keyword>
<keyword evidence="1" id="KW-0863">Zinc-finger</keyword>
<feature type="region of interest" description="Disordered" evidence="2">
    <location>
        <begin position="304"/>
        <end position="358"/>
    </location>
</feature>
<evidence type="ECO:0000259" key="3">
    <source>
        <dbReference type="PROSITE" id="PS50158"/>
    </source>
</evidence>
<dbReference type="AlphaFoldDB" id="A0AA39C2N7"/>
<proteinExistence type="predicted"/>
<dbReference type="PROSITE" id="PS50158">
    <property type="entry name" value="ZF_CCHC"/>
    <property type="match status" value="1"/>
</dbReference>
<sequence length="358" mass="40521">MISYQTNQAPSSIRPRSPSSVDRYTTPVLNESMNTYIARAQELLSDCIECLMASNASNKESAIQTLNDDITNGFVHGTLEKYLKLITTKNFPDFTTACTEARRAEEELAEFPQLDHSAAIKRDCFLLQNTNNSKDNKIITDNNEKIKCTFCQKPGHTIDLCYKRKALENNQKTANQQNSNTINSNNFNIQICGYCQKPGHTIDICFKRKDQTNNQNFTPQQHSNLTNPYNSNMQTCNYCQKPGDTNDVCFKRKAHENNQNSIYQQNPNTANFNNSDNRTCKFCKKPGHLIKDCRKRIYNNNIQNTNGFANSNNQQHPGNVSAPRLSGATTGVNYSAPTQTHANTQPNTQEKTPKNQTY</sequence>
<dbReference type="SMART" id="SM00343">
    <property type="entry name" value="ZnF_C2HC"/>
    <property type="match status" value="3"/>
</dbReference>
<feature type="compositionally biased region" description="Low complexity" evidence="2">
    <location>
        <begin position="10"/>
        <end position="20"/>
    </location>
</feature>
<dbReference type="Proteomes" id="UP001168990">
    <property type="component" value="Unassembled WGS sequence"/>
</dbReference>
<protein>
    <recommendedName>
        <fullName evidence="3">CCHC-type domain-containing protein</fullName>
    </recommendedName>
</protein>
<organism evidence="4 5">
    <name type="scientific">Microctonus aethiopoides</name>
    <dbReference type="NCBI Taxonomy" id="144406"/>
    <lineage>
        <taxon>Eukaryota</taxon>
        <taxon>Metazoa</taxon>
        <taxon>Ecdysozoa</taxon>
        <taxon>Arthropoda</taxon>
        <taxon>Hexapoda</taxon>
        <taxon>Insecta</taxon>
        <taxon>Pterygota</taxon>
        <taxon>Neoptera</taxon>
        <taxon>Endopterygota</taxon>
        <taxon>Hymenoptera</taxon>
        <taxon>Apocrita</taxon>
        <taxon>Ichneumonoidea</taxon>
        <taxon>Braconidae</taxon>
        <taxon>Euphorinae</taxon>
        <taxon>Microctonus</taxon>
    </lineage>
</organism>
<dbReference type="InterPro" id="IPR001878">
    <property type="entry name" value="Znf_CCHC"/>
</dbReference>
<feature type="compositionally biased region" description="Polar residues" evidence="2">
    <location>
        <begin position="304"/>
        <end position="318"/>
    </location>
</feature>
<evidence type="ECO:0000256" key="1">
    <source>
        <dbReference type="PROSITE-ProRule" id="PRU00047"/>
    </source>
</evidence>
<keyword evidence="1" id="KW-0479">Metal-binding</keyword>
<feature type="domain" description="CCHC-type" evidence="3">
    <location>
        <begin position="280"/>
        <end position="295"/>
    </location>
</feature>